<evidence type="ECO:0000313" key="1">
    <source>
        <dbReference type="EMBL" id="KAH3773834.1"/>
    </source>
</evidence>
<proteinExistence type="predicted"/>
<protein>
    <submittedName>
        <fullName evidence="1">Uncharacterized protein</fullName>
    </submittedName>
</protein>
<sequence length="67" mass="8115">MADIIDANHRRPRQFRRVNRQLTDFDDDEIRRRYRFLTASIDKLEDMMDFNHLPDATNPTDTDSYLV</sequence>
<comment type="caution">
    <text evidence="1">The sequence shown here is derived from an EMBL/GenBank/DDBJ whole genome shotgun (WGS) entry which is preliminary data.</text>
</comment>
<organism evidence="1 2">
    <name type="scientific">Dreissena polymorpha</name>
    <name type="common">Zebra mussel</name>
    <name type="synonym">Mytilus polymorpha</name>
    <dbReference type="NCBI Taxonomy" id="45954"/>
    <lineage>
        <taxon>Eukaryota</taxon>
        <taxon>Metazoa</taxon>
        <taxon>Spiralia</taxon>
        <taxon>Lophotrochozoa</taxon>
        <taxon>Mollusca</taxon>
        <taxon>Bivalvia</taxon>
        <taxon>Autobranchia</taxon>
        <taxon>Heteroconchia</taxon>
        <taxon>Euheterodonta</taxon>
        <taxon>Imparidentia</taxon>
        <taxon>Neoheterodontei</taxon>
        <taxon>Myida</taxon>
        <taxon>Dreissenoidea</taxon>
        <taxon>Dreissenidae</taxon>
        <taxon>Dreissena</taxon>
    </lineage>
</organism>
<evidence type="ECO:0000313" key="2">
    <source>
        <dbReference type="Proteomes" id="UP000828390"/>
    </source>
</evidence>
<reference evidence="1" key="1">
    <citation type="journal article" date="2019" name="bioRxiv">
        <title>The Genome of the Zebra Mussel, Dreissena polymorpha: A Resource for Invasive Species Research.</title>
        <authorList>
            <person name="McCartney M.A."/>
            <person name="Auch B."/>
            <person name="Kono T."/>
            <person name="Mallez S."/>
            <person name="Zhang Y."/>
            <person name="Obille A."/>
            <person name="Becker A."/>
            <person name="Abrahante J.E."/>
            <person name="Garbe J."/>
            <person name="Badalamenti J.P."/>
            <person name="Herman A."/>
            <person name="Mangelson H."/>
            <person name="Liachko I."/>
            <person name="Sullivan S."/>
            <person name="Sone E.D."/>
            <person name="Koren S."/>
            <person name="Silverstein K.A.T."/>
            <person name="Beckman K.B."/>
            <person name="Gohl D.M."/>
        </authorList>
    </citation>
    <scope>NUCLEOTIDE SEQUENCE</scope>
    <source>
        <strain evidence="1">Duluth1</strain>
        <tissue evidence="1">Whole animal</tissue>
    </source>
</reference>
<dbReference type="EMBL" id="JAIWYP010000009">
    <property type="protein sequence ID" value="KAH3773834.1"/>
    <property type="molecule type" value="Genomic_DNA"/>
</dbReference>
<keyword evidence="2" id="KW-1185">Reference proteome</keyword>
<reference evidence="1" key="2">
    <citation type="submission" date="2020-11" db="EMBL/GenBank/DDBJ databases">
        <authorList>
            <person name="McCartney M.A."/>
            <person name="Auch B."/>
            <person name="Kono T."/>
            <person name="Mallez S."/>
            <person name="Becker A."/>
            <person name="Gohl D.M."/>
            <person name="Silverstein K.A.T."/>
            <person name="Koren S."/>
            <person name="Bechman K.B."/>
            <person name="Herman A."/>
            <person name="Abrahante J.E."/>
            <person name="Garbe J."/>
        </authorList>
    </citation>
    <scope>NUCLEOTIDE SEQUENCE</scope>
    <source>
        <strain evidence="1">Duluth1</strain>
        <tissue evidence="1">Whole animal</tissue>
    </source>
</reference>
<gene>
    <name evidence="1" type="ORF">DPMN_175205</name>
</gene>
<dbReference type="Proteomes" id="UP000828390">
    <property type="component" value="Unassembled WGS sequence"/>
</dbReference>
<name>A0A9D4E7Q7_DREPO</name>
<dbReference type="AlphaFoldDB" id="A0A9D4E7Q7"/>
<accession>A0A9D4E7Q7</accession>